<gene>
    <name evidence="1" type="ORF">Nhal_3992</name>
</gene>
<dbReference type="GO" id="GO:0006355">
    <property type="term" value="P:regulation of DNA-templated transcription"/>
    <property type="evidence" value="ECO:0007669"/>
    <property type="project" value="InterPro"/>
</dbReference>
<dbReference type="RefSeq" id="WP_013028103.1">
    <property type="nucleotide sequence ID" value="NC_013958.1"/>
</dbReference>
<dbReference type="InterPro" id="IPR035069">
    <property type="entry name" value="TTHA1013/TTHA0281-like"/>
</dbReference>
<keyword evidence="2" id="KW-1185">Reference proteome</keyword>
<dbReference type="Proteomes" id="UP000001844">
    <property type="component" value="Plasmid pNHAL01"/>
</dbReference>
<dbReference type="Gene3D" id="3.30.160.250">
    <property type="match status" value="1"/>
</dbReference>
<dbReference type="InterPro" id="IPR008651">
    <property type="entry name" value="Uncharacterised_HicB"/>
</dbReference>
<dbReference type="EMBL" id="CP001799">
    <property type="protein sequence ID" value="ADE17001.1"/>
    <property type="molecule type" value="Genomic_DNA"/>
</dbReference>
<accession>D5C5E7</accession>
<organism evidence="1 2">
    <name type="scientific">Nitrosococcus halophilus (strain Nc4)</name>
    <dbReference type="NCBI Taxonomy" id="472759"/>
    <lineage>
        <taxon>Bacteria</taxon>
        <taxon>Pseudomonadati</taxon>
        <taxon>Pseudomonadota</taxon>
        <taxon>Gammaproteobacteria</taxon>
        <taxon>Chromatiales</taxon>
        <taxon>Chromatiaceae</taxon>
        <taxon>Nitrosococcus</taxon>
    </lineage>
</organism>
<evidence type="ECO:0000313" key="1">
    <source>
        <dbReference type="EMBL" id="ADE17001.1"/>
    </source>
</evidence>
<dbReference type="InterPro" id="IPR013321">
    <property type="entry name" value="Arc_rbn_hlx_hlx"/>
</dbReference>
<dbReference type="OrthoDB" id="5297106at2"/>
<name>D5C5E7_NITHN</name>
<dbReference type="HOGENOM" id="CLU_125405_1_0_6"/>
<dbReference type="eggNOG" id="COG1598">
    <property type="taxonomic scope" value="Bacteria"/>
</dbReference>
<dbReference type="SUPFAM" id="SSF47598">
    <property type="entry name" value="Ribbon-helix-helix"/>
    <property type="match status" value="1"/>
</dbReference>
<dbReference type="InterPro" id="IPR010985">
    <property type="entry name" value="Ribbon_hlx_hlx"/>
</dbReference>
<reference evidence="1 2" key="1">
    <citation type="submission" date="2009-10" db="EMBL/GenBank/DDBJ databases">
        <title>Complete genome sequence of Nitrosococcus halophilus Nc4, a salt-adapted, aerobic obligate ammonia-oxidizing sulfur purple bacterium.</title>
        <authorList>
            <consortium name="US DOE Joint Genome Institute"/>
            <person name="Campbell M.A."/>
            <person name="Malfatti S.A."/>
            <person name="Chain P.S.G."/>
            <person name="Heidelberg J.F."/>
            <person name="Ward N.L."/>
            <person name="Ward B.B."/>
            <person name="Klotz M.G."/>
        </authorList>
    </citation>
    <scope>NUCLEOTIDE SEQUENCE [LARGE SCALE GENOMIC DNA]</scope>
    <source>
        <strain evidence="2">Nc4</strain>
        <plasmid evidence="2">Plasmid pNHAL01</plasmid>
    </source>
</reference>
<dbReference type="Gene3D" id="1.10.1220.10">
    <property type="entry name" value="Met repressor-like"/>
    <property type="match status" value="1"/>
</dbReference>
<dbReference type="SUPFAM" id="SSF143100">
    <property type="entry name" value="TTHA1013/TTHA0281-like"/>
    <property type="match status" value="1"/>
</dbReference>
<proteinExistence type="predicted"/>
<dbReference type="KEGG" id="nhl:Nhal_3992"/>
<keyword evidence="1" id="KW-0614">Plasmid</keyword>
<sequence length="122" mass="13919">MEDKFDGFAVNLYRDEEGDWLAHFVEMPEVSAFADTPERALNELAIAWEGIKESYRKHGEEVPVAPSRKEYSGQFNVRIDKRLHRKLAMEAARAGISLNALVAQKLAESVEHCKESSNQKQR</sequence>
<evidence type="ECO:0000313" key="2">
    <source>
        <dbReference type="Proteomes" id="UP000001844"/>
    </source>
</evidence>
<protein>
    <submittedName>
        <fullName evidence="1">HicB family protein</fullName>
    </submittedName>
</protein>
<dbReference type="AlphaFoldDB" id="D5C5E7"/>
<geneLocation type="plasmid" evidence="1 2">
    <name>pNHAL01</name>
</geneLocation>
<dbReference type="Pfam" id="PF05534">
    <property type="entry name" value="HicB"/>
    <property type="match status" value="1"/>
</dbReference>